<dbReference type="GO" id="GO:0030424">
    <property type="term" value="C:axon"/>
    <property type="evidence" value="ECO:0007669"/>
    <property type="project" value="TreeGrafter"/>
</dbReference>
<dbReference type="SMART" id="SM00408">
    <property type="entry name" value="IGc2"/>
    <property type="match status" value="13"/>
</dbReference>
<evidence type="ECO:0000256" key="10">
    <source>
        <dbReference type="ARBA" id="ARBA00023157"/>
    </source>
</evidence>
<keyword evidence="10" id="KW-1015">Disulfide bond</keyword>
<dbReference type="FunFam" id="2.60.40.10:FF:000032">
    <property type="entry name" value="palladin isoform X1"/>
    <property type="match status" value="1"/>
</dbReference>
<dbReference type="SUPFAM" id="SSF53300">
    <property type="entry name" value="vWA-like"/>
    <property type="match status" value="1"/>
</dbReference>
<dbReference type="FunFam" id="2.60.40.10:FF:000107">
    <property type="entry name" value="Myosin, light chain kinase a"/>
    <property type="match status" value="1"/>
</dbReference>
<accession>A0AAF3FIM8</accession>
<evidence type="ECO:0000256" key="6">
    <source>
        <dbReference type="ARBA" id="ARBA00022737"/>
    </source>
</evidence>
<dbReference type="InterPro" id="IPR013783">
    <property type="entry name" value="Ig-like_fold"/>
</dbReference>
<feature type="domain" description="Ig-like" evidence="14">
    <location>
        <begin position="1523"/>
        <end position="1616"/>
    </location>
</feature>
<dbReference type="GO" id="GO:0005576">
    <property type="term" value="C:extracellular region"/>
    <property type="evidence" value="ECO:0007669"/>
    <property type="project" value="UniProtKB-SubCell"/>
</dbReference>
<reference evidence="16" key="1">
    <citation type="submission" date="2024-02" db="UniProtKB">
        <authorList>
            <consortium name="WormBaseParasite"/>
        </authorList>
    </citation>
    <scope>IDENTIFICATION</scope>
</reference>
<evidence type="ECO:0000256" key="13">
    <source>
        <dbReference type="SAM" id="SignalP"/>
    </source>
</evidence>
<feature type="domain" description="Ig-like" evidence="14">
    <location>
        <begin position="775"/>
        <end position="860"/>
    </location>
</feature>
<dbReference type="InterPro" id="IPR013098">
    <property type="entry name" value="Ig_I-set"/>
</dbReference>
<dbReference type="PANTHER" id="PTHR45080">
    <property type="entry name" value="CONTACTIN 5"/>
    <property type="match status" value="1"/>
</dbReference>
<dbReference type="Gene3D" id="2.60.40.10">
    <property type="entry name" value="Immunoglobulins"/>
    <property type="match status" value="13"/>
</dbReference>
<dbReference type="PANTHER" id="PTHR45080:SF8">
    <property type="entry name" value="IG-LIKE DOMAIN-CONTAINING PROTEIN"/>
    <property type="match status" value="1"/>
</dbReference>
<evidence type="ECO:0000256" key="7">
    <source>
        <dbReference type="ARBA" id="ARBA00022889"/>
    </source>
</evidence>
<sequence length="1630" mass="179589">MGPSTVVLSVLLIALTPHLGDALPNPTMVPPGTSSLTFVFDITGSMFDDLEQVRAGAKKIYETVLTQRQRLIYNYVLVPFHDPDLGEIIDTTDALYFQRQLGKVHVYGGGDCPEMTLTGIKKALEISLPSSFIYVFTDARSKDYHLEDQVINLIQEKQSSVVFVMTGDCGNRTHPGFRTYEKIAAASFGQVFHLQKSDVSAVLEYVRHAVQQKKVHLSYEVRDRGGSTVRQIPVDKHMTELTLSLSGDKDDEDFLDISIKDPKGNVIDRNAYSKEGGTIDLKNVKLIRLKDPMPGNWQVTTNSRLKHTLRVFGHGTIDFKYGFGAKPLETIELTRPRPVDGQTTYLMANMTGLIPPGTPVEISLIDYYGHPLYTHPASPSKTNPYLYFVGPFVPPKGLFFVQVKGVDDQDYEFQRIAPTAIGSVSVGGPRAYMAQITTAFINKPVNLSCVVESTAPYSLRWKHGDQYLGPPLFYSESDTSTWTINEVTQKERGDYSCEVSSAHGNHTARTYLETREPPPHIFNMRNASVTVGQPAYFHCQTQSASKAEIRWLRHGQQIGRTPNTMVFQNGTLVIWRASRADIGGYECQARNGGGLSTQNVFLSVYERPTIFVNPSSLDFVAGKRFNLSCRASGDPHPEHYIAPNNDLIINNPTSQSAGVYECRAQNTAGSASGYSDVREARPPKIQLKNSKEMVSRGEYVELQCLVLEGSPQPKIKWFKHNRELLYPLHENMVLSDSYLRIRNVQDTDTGQYSCVAENMAGREVAQTRIQVGSQPSIVPAPDTVRVNIERQVTLPCRAVGQPAPVIVWSKNGVLLHELDNPRYKQLDDGSLLITGADLEDQDTFTCTAKNEYGESQKSINVIITGLVAPVLGHVPPEEQLIEGHDLRLSCVVVLGTPRPILQWYKNGLPVVPTRSIIIEGAGSGLLLRNGNPKDEGQYKCVASSPAGNATLNINVSMIKRPTVKHPNATEEEYGDEHVETEPIKATEGETIDLPCRIDGRPKPTITWMLDGRGITADNKDYTILEDNTLRIHKTDRTTTGRFVCTAVNAAGEAEQVTQLSVVAPPLITPGNTNYNLIEGHPIVIPCDVHGEPQPEIQWFLNDELVTDGWVDEDGSLHIETANVFKGNLKCVAVNEAGRDEMTVSVTVHTIPKIFGSEQQQVVEASVNTTLLMPCPAEGHPVPKRVWSYDNLPILDGDEFYGTTAHILEDGSLSLDNVDFDHLGRFECKVSNVAGEDTLVYNLKVNQPPKIVSDTPGTIDVIQGLTLEIACKAVGRPNPTITWEKDGFQVIPSSVVTVDHSGTLRIHNARVDNAGLYRCTASNPAGSDTRDTKVIIQEPPTITGDTPDNYTAVAGDKVEMRCQVTGNPQPKIEWHKKGVPVIDDDHIRVTEDGTLVIEEAQAGDESFYTCKVSNAAGMTEKLVRLKVTTIPEIPDSHIVQTEVVRLNNPFSLYCPVFSTPLPTITWELSDGPLAEMDPNIQLSDDRRRLHVEKARITDAGVYKCIARNDAGSSSKSFDVEVVVPINIDESKWKRKMSVLEGGRVEIGCPVSGLPAPEINWIVEGRIMSRESSEFQGVRLSEDGQTLIIDSATADHTGQYHCVAQNKAGSLDVDVDLNVLIIKGKNSSPGRG</sequence>
<dbReference type="CDD" id="cd00096">
    <property type="entry name" value="Ig"/>
    <property type="match status" value="3"/>
</dbReference>
<dbReference type="GO" id="GO:0043025">
    <property type="term" value="C:neuronal cell body"/>
    <property type="evidence" value="ECO:0007669"/>
    <property type="project" value="TreeGrafter"/>
</dbReference>
<dbReference type="Pfam" id="PF25106">
    <property type="entry name" value="VWA_4"/>
    <property type="match status" value="1"/>
</dbReference>
<evidence type="ECO:0000256" key="2">
    <source>
        <dbReference type="ARBA" id="ARBA00004613"/>
    </source>
</evidence>
<dbReference type="SUPFAM" id="SSF48726">
    <property type="entry name" value="Immunoglobulin"/>
    <property type="match status" value="13"/>
</dbReference>
<dbReference type="SMART" id="SM00409">
    <property type="entry name" value="IG"/>
    <property type="match status" value="13"/>
</dbReference>
<keyword evidence="5 13" id="KW-0732">Signal</keyword>
<dbReference type="InterPro" id="IPR056861">
    <property type="entry name" value="HMCN1-like_VWA"/>
</dbReference>
<evidence type="ECO:0000256" key="8">
    <source>
        <dbReference type="ARBA" id="ARBA00022989"/>
    </source>
</evidence>
<evidence type="ECO:0000259" key="14">
    <source>
        <dbReference type="PROSITE" id="PS50835"/>
    </source>
</evidence>
<feature type="domain" description="Ig-like" evidence="14">
    <location>
        <begin position="429"/>
        <end position="513"/>
    </location>
</feature>
<feature type="domain" description="Ig-like" evidence="14">
    <location>
        <begin position="1151"/>
        <end position="1245"/>
    </location>
</feature>
<keyword evidence="12" id="KW-0393">Immunoglobulin domain</keyword>
<dbReference type="WBParaSite" id="MBELARI_LOCUS6782">
    <property type="protein sequence ID" value="MBELARI_LOCUS6782"/>
    <property type="gene ID" value="MBELARI_LOCUS6782"/>
</dbReference>
<evidence type="ECO:0000256" key="5">
    <source>
        <dbReference type="ARBA" id="ARBA00022729"/>
    </source>
</evidence>
<dbReference type="FunFam" id="2.60.40.10:FF:000503">
    <property type="entry name" value="Hemicentin 1"/>
    <property type="match status" value="4"/>
</dbReference>
<evidence type="ECO:0000256" key="1">
    <source>
        <dbReference type="ARBA" id="ARBA00004167"/>
    </source>
</evidence>
<dbReference type="InterPro" id="IPR003598">
    <property type="entry name" value="Ig_sub2"/>
</dbReference>
<evidence type="ECO:0000256" key="11">
    <source>
        <dbReference type="ARBA" id="ARBA00023180"/>
    </source>
</evidence>
<dbReference type="InterPro" id="IPR036179">
    <property type="entry name" value="Ig-like_dom_sf"/>
</dbReference>
<dbReference type="InterPro" id="IPR003599">
    <property type="entry name" value="Ig_sub"/>
</dbReference>
<evidence type="ECO:0000313" key="15">
    <source>
        <dbReference type="Proteomes" id="UP000887575"/>
    </source>
</evidence>
<protein>
    <submittedName>
        <fullName evidence="16">Ig-like domain-containing protein</fullName>
    </submittedName>
</protein>
<dbReference type="InterPro" id="IPR007110">
    <property type="entry name" value="Ig-like_dom"/>
</dbReference>
<dbReference type="GO" id="GO:0050808">
    <property type="term" value="P:synapse organization"/>
    <property type="evidence" value="ECO:0007669"/>
    <property type="project" value="TreeGrafter"/>
</dbReference>
<dbReference type="FunFam" id="2.60.40.10:FF:000017">
    <property type="entry name" value="Down syndrome cell adhesion molecule b"/>
    <property type="match status" value="1"/>
</dbReference>
<keyword evidence="8" id="KW-1133">Transmembrane helix</keyword>
<dbReference type="InterPro" id="IPR056475">
    <property type="entry name" value="GBD_Hemicentin/VWA7"/>
</dbReference>
<dbReference type="Gene3D" id="3.40.50.410">
    <property type="entry name" value="von Willebrand factor, type A domain"/>
    <property type="match status" value="1"/>
</dbReference>
<evidence type="ECO:0000256" key="3">
    <source>
        <dbReference type="ARBA" id="ARBA00022525"/>
    </source>
</evidence>
<keyword evidence="3" id="KW-0964">Secreted</keyword>
<feature type="domain" description="Ig-like" evidence="14">
    <location>
        <begin position="519"/>
        <end position="603"/>
    </location>
</feature>
<feature type="domain" description="Ig-like" evidence="14">
    <location>
        <begin position="1430"/>
        <end position="1519"/>
    </location>
</feature>
<comment type="subcellular location">
    <subcellularLocation>
        <location evidence="1">Membrane</location>
        <topology evidence="1">Single-pass membrane protein</topology>
    </subcellularLocation>
    <subcellularLocation>
        <location evidence="2">Secreted</location>
    </subcellularLocation>
</comment>
<dbReference type="Pfam" id="PF23560">
    <property type="entry name" value="GBD_Hemicentin"/>
    <property type="match status" value="1"/>
</dbReference>
<feature type="domain" description="Ig-like" evidence="14">
    <location>
        <begin position="608"/>
        <end position="678"/>
    </location>
</feature>
<keyword evidence="9" id="KW-0472">Membrane</keyword>
<dbReference type="InterPro" id="IPR036465">
    <property type="entry name" value="vWFA_dom_sf"/>
</dbReference>
<feature type="signal peptide" evidence="13">
    <location>
        <begin position="1"/>
        <end position="22"/>
    </location>
</feature>
<feature type="domain" description="Ig-like" evidence="14">
    <location>
        <begin position="1248"/>
        <end position="1335"/>
    </location>
</feature>
<keyword evidence="6" id="KW-0677">Repeat</keyword>
<organism evidence="15 16">
    <name type="scientific">Mesorhabditis belari</name>
    <dbReference type="NCBI Taxonomy" id="2138241"/>
    <lineage>
        <taxon>Eukaryota</taxon>
        <taxon>Metazoa</taxon>
        <taxon>Ecdysozoa</taxon>
        <taxon>Nematoda</taxon>
        <taxon>Chromadorea</taxon>
        <taxon>Rhabditida</taxon>
        <taxon>Rhabditina</taxon>
        <taxon>Rhabditomorpha</taxon>
        <taxon>Rhabditoidea</taxon>
        <taxon>Rhabditidae</taxon>
        <taxon>Mesorhabditinae</taxon>
        <taxon>Mesorhabditis</taxon>
    </lineage>
</organism>
<dbReference type="InterPro" id="IPR050958">
    <property type="entry name" value="Cell_Adh-Cytoskel_Orgn"/>
</dbReference>
<dbReference type="GO" id="GO:0005886">
    <property type="term" value="C:plasma membrane"/>
    <property type="evidence" value="ECO:0007669"/>
    <property type="project" value="TreeGrafter"/>
</dbReference>
<feature type="domain" description="Ig-like" evidence="14">
    <location>
        <begin position="869"/>
        <end position="956"/>
    </location>
</feature>
<name>A0AAF3FIM8_9BILA</name>
<dbReference type="CDD" id="cd00198">
    <property type="entry name" value="vWFA"/>
    <property type="match status" value="1"/>
</dbReference>
<dbReference type="PROSITE" id="PS50835">
    <property type="entry name" value="IG_LIKE"/>
    <property type="match status" value="13"/>
</dbReference>
<proteinExistence type="predicted"/>
<keyword evidence="4" id="KW-0812">Transmembrane</keyword>
<dbReference type="GO" id="GO:0007156">
    <property type="term" value="P:homophilic cell adhesion via plasma membrane adhesion molecules"/>
    <property type="evidence" value="ECO:0007669"/>
    <property type="project" value="TreeGrafter"/>
</dbReference>
<dbReference type="Pfam" id="PF13927">
    <property type="entry name" value="Ig_3"/>
    <property type="match status" value="2"/>
</dbReference>
<feature type="domain" description="Ig-like" evidence="14">
    <location>
        <begin position="1339"/>
        <end position="1427"/>
    </location>
</feature>
<feature type="domain" description="Ig-like" evidence="14">
    <location>
        <begin position="683"/>
        <end position="770"/>
    </location>
</feature>
<evidence type="ECO:0000256" key="4">
    <source>
        <dbReference type="ARBA" id="ARBA00022692"/>
    </source>
</evidence>
<keyword evidence="7" id="KW-0130">Cell adhesion</keyword>
<evidence type="ECO:0000256" key="9">
    <source>
        <dbReference type="ARBA" id="ARBA00023136"/>
    </source>
</evidence>
<evidence type="ECO:0000256" key="12">
    <source>
        <dbReference type="ARBA" id="ARBA00023319"/>
    </source>
</evidence>
<feature type="chain" id="PRO_5042204047" evidence="13">
    <location>
        <begin position="23"/>
        <end position="1630"/>
    </location>
</feature>
<dbReference type="Pfam" id="PF07679">
    <property type="entry name" value="I-set"/>
    <property type="match status" value="10"/>
</dbReference>
<dbReference type="Proteomes" id="UP000887575">
    <property type="component" value="Unassembled WGS sequence"/>
</dbReference>
<evidence type="ECO:0000313" key="16">
    <source>
        <dbReference type="WBParaSite" id="MBELARI_LOCUS6782"/>
    </source>
</evidence>
<feature type="domain" description="Ig-like" evidence="14">
    <location>
        <begin position="966"/>
        <end position="1060"/>
    </location>
</feature>
<dbReference type="GO" id="GO:0008046">
    <property type="term" value="F:axon guidance receptor activity"/>
    <property type="evidence" value="ECO:0007669"/>
    <property type="project" value="TreeGrafter"/>
</dbReference>
<keyword evidence="11" id="KW-0325">Glycoprotein</keyword>
<keyword evidence="15" id="KW-1185">Reference proteome</keyword>
<feature type="domain" description="Ig-like" evidence="14">
    <location>
        <begin position="1065"/>
        <end position="1146"/>
    </location>
</feature>